<evidence type="ECO:0000256" key="3">
    <source>
        <dbReference type="SAM" id="MobiDB-lite"/>
    </source>
</evidence>
<dbReference type="InterPro" id="IPR051016">
    <property type="entry name" value="Diverse_Substrate_AcTransf"/>
</dbReference>
<gene>
    <name evidence="5" type="ORF">FXF65_16165</name>
</gene>
<protein>
    <submittedName>
        <fullName evidence="5">GNAT family N-acetyltransferase</fullName>
    </submittedName>
</protein>
<dbReference type="EMBL" id="VSFF01000006">
    <property type="protein sequence ID" value="TYC14707.1"/>
    <property type="molecule type" value="Genomic_DNA"/>
</dbReference>
<evidence type="ECO:0000259" key="4">
    <source>
        <dbReference type="PROSITE" id="PS51186"/>
    </source>
</evidence>
<evidence type="ECO:0000256" key="1">
    <source>
        <dbReference type="ARBA" id="ARBA00022679"/>
    </source>
</evidence>
<feature type="region of interest" description="Disordered" evidence="3">
    <location>
        <begin position="131"/>
        <end position="152"/>
    </location>
</feature>
<dbReference type="PROSITE" id="PS51186">
    <property type="entry name" value="GNAT"/>
    <property type="match status" value="1"/>
</dbReference>
<dbReference type="Proteomes" id="UP000322634">
    <property type="component" value="Unassembled WGS sequence"/>
</dbReference>
<dbReference type="Pfam" id="PF00583">
    <property type="entry name" value="Acetyltransf_1"/>
    <property type="match status" value="1"/>
</dbReference>
<keyword evidence="1 5" id="KW-0808">Transferase</keyword>
<dbReference type="InterPro" id="IPR000182">
    <property type="entry name" value="GNAT_dom"/>
</dbReference>
<reference evidence="5 6" key="1">
    <citation type="submission" date="2019-08" db="EMBL/GenBank/DDBJ databases">
        <title>Actinomadura sp. nov. CYP1-5 isolated from mountain soil.</title>
        <authorList>
            <person name="Songsumanus A."/>
            <person name="Kuncharoen N."/>
            <person name="Kudo T."/>
            <person name="Yuki M."/>
            <person name="Igarashi Y."/>
            <person name="Tanasupawat S."/>
        </authorList>
    </citation>
    <scope>NUCLEOTIDE SEQUENCE [LARGE SCALE GENOMIC DNA]</scope>
    <source>
        <strain evidence="5 6">GKU157</strain>
    </source>
</reference>
<dbReference type="CDD" id="cd04301">
    <property type="entry name" value="NAT_SF"/>
    <property type="match status" value="1"/>
</dbReference>
<feature type="domain" description="N-acetyltransferase" evidence="4">
    <location>
        <begin position="1"/>
        <end position="149"/>
    </location>
</feature>
<dbReference type="AlphaFoldDB" id="A0A5D0U9B7"/>
<evidence type="ECO:0000313" key="6">
    <source>
        <dbReference type="Proteomes" id="UP000322634"/>
    </source>
</evidence>
<dbReference type="GO" id="GO:0008080">
    <property type="term" value="F:N-acetyltransferase activity"/>
    <property type="evidence" value="ECO:0007669"/>
    <property type="project" value="UniProtKB-ARBA"/>
</dbReference>
<proteinExistence type="predicted"/>
<dbReference type="SUPFAM" id="SSF55729">
    <property type="entry name" value="Acyl-CoA N-acyltransferases (Nat)"/>
    <property type="match status" value="1"/>
</dbReference>
<keyword evidence="6" id="KW-1185">Reference proteome</keyword>
<dbReference type="Gene3D" id="3.40.630.30">
    <property type="match status" value="1"/>
</dbReference>
<dbReference type="InterPro" id="IPR016181">
    <property type="entry name" value="Acyl_CoA_acyltransferase"/>
</dbReference>
<name>A0A5D0U9B7_9ACTN</name>
<dbReference type="OrthoDB" id="3375743at2"/>
<accession>A0A5D0U9B7</accession>
<dbReference type="PANTHER" id="PTHR10545">
    <property type="entry name" value="DIAMINE N-ACETYLTRANSFERASE"/>
    <property type="match status" value="1"/>
</dbReference>
<keyword evidence="2" id="KW-0012">Acyltransferase</keyword>
<sequence>MYLFYGATLQGTLEERTEQVRQALFGETPAARVLLAFDGDDAVGLASWSFHWPAVGFTSSLYLKELYVTGSRRGAGIGVILMQAVFEKAAEHGCSRVEWTTDTVNTHAQRFYSDLGYQEVTTKILYRGENPPAARNGKRSAVAVSCEGPAEP</sequence>
<comment type="caution">
    <text evidence="5">The sequence shown here is derived from an EMBL/GenBank/DDBJ whole genome shotgun (WGS) entry which is preliminary data.</text>
</comment>
<organism evidence="5 6">
    <name type="scientific">Actinomadura syzygii</name>
    <dbReference type="NCBI Taxonomy" id="1427538"/>
    <lineage>
        <taxon>Bacteria</taxon>
        <taxon>Bacillati</taxon>
        <taxon>Actinomycetota</taxon>
        <taxon>Actinomycetes</taxon>
        <taxon>Streptosporangiales</taxon>
        <taxon>Thermomonosporaceae</taxon>
        <taxon>Actinomadura</taxon>
    </lineage>
</organism>
<evidence type="ECO:0000313" key="5">
    <source>
        <dbReference type="EMBL" id="TYC14707.1"/>
    </source>
</evidence>
<dbReference type="PANTHER" id="PTHR10545:SF29">
    <property type="entry name" value="GH14572P-RELATED"/>
    <property type="match status" value="1"/>
</dbReference>
<evidence type="ECO:0000256" key="2">
    <source>
        <dbReference type="ARBA" id="ARBA00023315"/>
    </source>
</evidence>